<dbReference type="Gene3D" id="1.10.150.130">
    <property type="match status" value="1"/>
</dbReference>
<dbReference type="InterPro" id="IPR010998">
    <property type="entry name" value="Integrase_recombinase_N"/>
</dbReference>
<accession>A0A0U5JZ14</accession>
<dbReference type="EMBL" id="LN887662">
    <property type="protein sequence ID" value="CUR42132.1"/>
    <property type="molecule type" value="Genomic_DNA"/>
</dbReference>
<keyword evidence="1" id="KW-0238">DNA-binding</keyword>
<gene>
    <name evidence="2" type="ORF">LRLP16767_LR202_01911</name>
</gene>
<reference evidence="3" key="1">
    <citation type="submission" date="2015-10" db="EMBL/GenBank/DDBJ databases">
        <authorList>
            <person name="Crossman L.C."/>
        </authorList>
    </citation>
    <scope>NUCLEOTIDE SEQUENCE [LARGE SCALE GENOMIC DNA]</scope>
    <source>
        <strain evidence="3">20-2</strain>
    </source>
</reference>
<name>A0A0U5JZ14_LIMRT</name>
<evidence type="ECO:0000313" key="3">
    <source>
        <dbReference type="Proteomes" id="UP000235484"/>
    </source>
</evidence>
<dbReference type="GO" id="GO:0003677">
    <property type="term" value="F:DNA binding"/>
    <property type="evidence" value="ECO:0007669"/>
    <property type="project" value="UniProtKB-KW"/>
</dbReference>
<organism evidence="2 3">
    <name type="scientific">Limosilactobacillus reuteri</name>
    <name type="common">Lactobacillus reuteri</name>
    <dbReference type="NCBI Taxonomy" id="1598"/>
    <lineage>
        <taxon>Bacteria</taxon>
        <taxon>Bacillati</taxon>
        <taxon>Bacillota</taxon>
        <taxon>Bacilli</taxon>
        <taxon>Lactobacillales</taxon>
        <taxon>Lactobacillaceae</taxon>
        <taxon>Limosilactobacillus</taxon>
    </lineage>
</organism>
<dbReference type="AlphaFoldDB" id="A0A0U5JZ14"/>
<evidence type="ECO:0000313" key="2">
    <source>
        <dbReference type="EMBL" id="CUR42132.1"/>
    </source>
</evidence>
<protein>
    <submittedName>
        <fullName evidence="2">Phage integrase</fullName>
    </submittedName>
</protein>
<dbReference type="Proteomes" id="UP000235484">
    <property type="component" value="Unassembled WGS sequence"/>
</dbReference>
<proteinExistence type="predicted"/>
<evidence type="ECO:0000256" key="1">
    <source>
        <dbReference type="ARBA" id="ARBA00023125"/>
    </source>
</evidence>
<sequence>MTDKLINEYAETHEYLIVKGFHHHCKAAIMDAIEDGLIVKDPTRHLVLRGKRPGPKKIKYLRLLDLKRCWLNLLYTFMLL</sequence>
<dbReference type="RefSeq" id="WP_102816841.1">
    <property type="nucleotide sequence ID" value="NZ_LN887662.1"/>
</dbReference>